<dbReference type="InterPro" id="IPR026444">
    <property type="entry name" value="Secre_tail"/>
</dbReference>
<organism evidence="3 4">
    <name type="scientific">Thalassobellus suaedae</name>
    <dbReference type="NCBI Taxonomy" id="3074124"/>
    <lineage>
        <taxon>Bacteria</taxon>
        <taxon>Pseudomonadati</taxon>
        <taxon>Bacteroidota</taxon>
        <taxon>Flavobacteriia</taxon>
        <taxon>Flavobacteriales</taxon>
        <taxon>Flavobacteriaceae</taxon>
        <taxon>Thalassobellus</taxon>
    </lineage>
</organism>
<dbReference type="Gene3D" id="1.10.606.20">
    <property type="match status" value="1"/>
</dbReference>
<evidence type="ECO:0000313" key="4">
    <source>
        <dbReference type="Proteomes" id="UP001302806"/>
    </source>
</evidence>
<gene>
    <name evidence="3" type="ORF">RHP51_08090</name>
</gene>
<evidence type="ECO:0000259" key="2">
    <source>
        <dbReference type="Pfam" id="PF18962"/>
    </source>
</evidence>
<protein>
    <submittedName>
        <fullName evidence="3">T9SS type A sorting domain-containing protein</fullName>
    </submittedName>
</protein>
<dbReference type="SUPFAM" id="SSF48317">
    <property type="entry name" value="Acid phosphatase/Vanadium-dependent haloperoxidase"/>
    <property type="match status" value="1"/>
</dbReference>
<accession>A0ABY9XXB8</accession>
<evidence type="ECO:0000313" key="3">
    <source>
        <dbReference type="EMBL" id="WNH10596.1"/>
    </source>
</evidence>
<dbReference type="InterPro" id="IPR036938">
    <property type="entry name" value="PAP2/HPO_sf"/>
</dbReference>
<evidence type="ECO:0000256" key="1">
    <source>
        <dbReference type="ARBA" id="ARBA00022729"/>
    </source>
</evidence>
<proteinExistence type="predicted"/>
<dbReference type="Pfam" id="PF18962">
    <property type="entry name" value="Por_Secre_tail"/>
    <property type="match status" value="1"/>
</dbReference>
<reference evidence="3 4" key="1">
    <citation type="submission" date="2023-09" db="EMBL/GenBank/DDBJ databases">
        <title>Thalassobella suaedae gen. nov., sp. nov., a marine bacterium of the family Flavobacteriaceae isolated from a halophyte Suaeda japonica.</title>
        <authorList>
            <person name="Lee S.Y."/>
            <person name="Hwang C.Y."/>
        </authorList>
    </citation>
    <scope>NUCLEOTIDE SEQUENCE [LARGE SCALE GENOMIC DNA]</scope>
    <source>
        <strain evidence="3 4">HL-DH14</strain>
    </source>
</reference>
<sequence length="145" mass="16418">MKLQWATYRDASDQCSLSRIWGGIHPSLDDIPGRIIGEKIGKKAFDFSLKYFDGKEKPVSMLEGDMKVYPNPIHSSSKELFVSFTTENDIIHLFDINGRLLQVPSKTFDEATKISRLILSKSLSTGIYIVKINNLSRKIIVVNKI</sequence>
<dbReference type="Proteomes" id="UP001302806">
    <property type="component" value="Chromosome"/>
</dbReference>
<dbReference type="RefSeq" id="WP_415866846.1">
    <property type="nucleotide sequence ID" value="NZ_CP134537.1"/>
</dbReference>
<dbReference type="NCBIfam" id="TIGR04183">
    <property type="entry name" value="Por_Secre_tail"/>
    <property type="match status" value="1"/>
</dbReference>
<keyword evidence="1" id="KW-0732">Signal</keyword>
<name>A0ABY9XXB8_9FLAO</name>
<feature type="domain" description="Secretion system C-terminal sorting" evidence="2">
    <location>
        <begin position="68"/>
        <end position="141"/>
    </location>
</feature>
<dbReference type="EMBL" id="CP134537">
    <property type="protein sequence ID" value="WNH10596.1"/>
    <property type="molecule type" value="Genomic_DNA"/>
</dbReference>